<dbReference type="AlphaFoldDB" id="A0A2H0K784"/>
<comment type="caution">
    <text evidence="1">The sequence shown here is derived from an EMBL/GenBank/DDBJ whole genome shotgun (WGS) entry which is preliminary data.</text>
</comment>
<reference evidence="1 2" key="1">
    <citation type="submission" date="2017-09" db="EMBL/GenBank/DDBJ databases">
        <title>Depth-based differentiation of microbial function through sediment-hosted aquifers and enrichment of novel symbionts in the deep terrestrial subsurface.</title>
        <authorList>
            <person name="Probst A.J."/>
            <person name="Ladd B."/>
            <person name="Jarett J.K."/>
            <person name="Geller-Mcgrath D.E."/>
            <person name="Sieber C.M."/>
            <person name="Emerson J.B."/>
            <person name="Anantharaman K."/>
            <person name="Thomas B.C."/>
            <person name="Malmstrom R."/>
            <person name="Stieglmeier M."/>
            <person name="Klingl A."/>
            <person name="Woyke T."/>
            <person name="Ryan C.M."/>
            <person name="Banfield J.F."/>
        </authorList>
    </citation>
    <scope>NUCLEOTIDE SEQUENCE [LARGE SCALE GENOMIC DNA]</scope>
    <source>
        <strain evidence="1">CG11_big_fil_rev_8_21_14_0_20_40_24</strain>
    </source>
</reference>
<gene>
    <name evidence="1" type="ORF">COV95_00535</name>
</gene>
<dbReference type="EMBL" id="PCVC01000015">
    <property type="protein sequence ID" value="PIQ67108.1"/>
    <property type="molecule type" value="Genomic_DNA"/>
</dbReference>
<protein>
    <submittedName>
        <fullName evidence="1">Uncharacterized protein</fullName>
    </submittedName>
</protein>
<name>A0A2H0K784_9BACT</name>
<evidence type="ECO:0000313" key="2">
    <source>
        <dbReference type="Proteomes" id="UP000229834"/>
    </source>
</evidence>
<organism evidence="1 2">
    <name type="scientific">Candidatus Zambryskibacteria bacterium CG11_big_fil_rev_8_21_14_0_20_40_24</name>
    <dbReference type="NCBI Taxonomy" id="1975116"/>
    <lineage>
        <taxon>Bacteria</taxon>
        <taxon>Candidatus Zambryskiibacteriota</taxon>
    </lineage>
</organism>
<proteinExistence type="predicted"/>
<accession>A0A2H0K784</accession>
<evidence type="ECO:0000313" key="1">
    <source>
        <dbReference type="EMBL" id="PIQ67108.1"/>
    </source>
</evidence>
<sequence length="84" mass="9997">MEPKRIEFKNGFPDNEWKKEEYKFAVSVLKNASRDDLLELFEEMNIRFSIKDSYQTATEEELISIILSDADKHKLLDKLKEKTK</sequence>
<dbReference type="Proteomes" id="UP000229834">
    <property type="component" value="Unassembled WGS sequence"/>
</dbReference>